<dbReference type="RefSeq" id="WP_123928866.1">
    <property type="nucleotide sequence ID" value="NZ_RKRE01000002.1"/>
</dbReference>
<keyword evidence="1" id="KW-0285">Flavoprotein</keyword>
<dbReference type="PANTHER" id="PTHR43278">
    <property type="entry name" value="NAD(P)H-DEPENDENT FMN-CONTAINING OXIDOREDUCTASE YWQN-RELATED"/>
    <property type="match status" value="1"/>
</dbReference>
<keyword evidence="2" id="KW-0288">FMN</keyword>
<dbReference type="InterPro" id="IPR051796">
    <property type="entry name" value="ISF_SsuE-like"/>
</dbReference>
<dbReference type="Proteomes" id="UP000282654">
    <property type="component" value="Unassembled WGS sequence"/>
</dbReference>
<evidence type="ECO:0000259" key="3">
    <source>
        <dbReference type="Pfam" id="PF03358"/>
    </source>
</evidence>
<proteinExistence type="predicted"/>
<feature type="domain" description="NADPH-dependent FMN reductase-like" evidence="3">
    <location>
        <begin position="1"/>
        <end position="154"/>
    </location>
</feature>
<dbReference type="Gene3D" id="3.40.50.360">
    <property type="match status" value="1"/>
</dbReference>
<accession>A0A3N5ANR1</accession>
<dbReference type="SUPFAM" id="SSF52218">
    <property type="entry name" value="Flavoproteins"/>
    <property type="match status" value="1"/>
</dbReference>
<name>A0A3N5ANR1_9THEO</name>
<dbReference type="PANTHER" id="PTHR43278:SF1">
    <property type="entry name" value="IRON-SULFUR FLAVOPROTEIN MJ1083"/>
    <property type="match status" value="1"/>
</dbReference>
<comment type="caution">
    <text evidence="4">The sequence shown here is derived from an EMBL/GenBank/DDBJ whole genome shotgun (WGS) entry which is preliminary data.</text>
</comment>
<dbReference type="OrthoDB" id="6398207at2"/>
<dbReference type="AlphaFoldDB" id="A0A3N5ANR1"/>
<dbReference type="GO" id="GO:0016491">
    <property type="term" value="F:oxidoreductase activity"/>
    <property type="evidence" value="ECO:0007669"/>
    <property type="project" value="InterPro"/>
</dbReference>
<organism evidence="4 5">
    <name type="scientific">Thermodesulfitimonas autotrophica</name>
    <dbReference type="NCBI Taxonomy" id="1894989"/>
    <lineage>
        <taxon>Bacteria</taxon>
        <taxon>Bacillati</taxon>
        <taxon>Bacillota</taxon>
        <taxon>Clostridia</taxon>
        <taxon>Thermoanaerobacterales</taxon>
        <taxon>Thermoanaerobacteraceae</taxon>
        <taxon>Thermodesulfitimonas</taxon>
    </lineage>
</organism>
<keyword evidence="5" id="KW-1185">Reference proteome</keyword>
<dbReference type="Pfam" id="PF03358">
    <property type="entry name" value="FMN_red"/>
    <property type="match status" value="1"/>
</dbReference>
<protein>
    <submittedName>
        <fullName evidence="4">Multimeric flavodoxin WrbA</fullName>
    </submittedName>
</protein>
<sequence>MLIIGLNGSPRPDGGTARLLQTALAAAAAAGAQTLLLHAVEGLKGQKVPFCLHCSSPCSGECYKDTRLAEFFNLLCRADGLLLGSPVYFGTVSAPLKAFWDKTRKLRKEKMLLNVVGAGVVCGGSRFGGQEPTLETLAAMMLCHGMTVVGDGHYDADPGHLGACIRYGEEDDGFERAKILGQRVAEVAWATQHLRKR</sequence>
<evidence type="ECO:0000256" key="1">
    <source>
        <dbReference type="ARBA" id="ARBA00022630"/>
    </source>
</evidence>
<evidence type="ECO:0000256" key="2">
    <source>
        <dbReference type="ARBA" id="ARBA00022643"/>
    </source>
</evidence>
<dbReference type="EMBL" id="RKRE01000002">
    <property type="protein sequence ID" value="RPF46729.1"/>
    <property type="molecule type" value="Genomic_DNA"/>
</dbReference>
<evidence type="ECO:0000313" key="4">
    <source>
        <dbReference type="EMBL" id="RPF46729.1"/>
    </source>
</evidence>
<dbReference type="InterPro" id="IPR029039">
    <property type="entry name" value="Flavoprotein-like_sf"/>
</dbReference>
<evidence type="ECO:0000313" key="5">
    <source>
        <dbReference type="Proteomes" id="UP000282654"/>
    </source>
</evidence>
<dbReference type="InterPro" id="IPR005025">
    <property type="entry name" value="FMN_Rdtase-like_dom"/>
</dbReference>
<reference evidence="4 5" key="1">
    <citation type="submission" date="2018-11" db="EMBL/GenBank/DDBJ databases">
        <title>Genomic Encyclopedia of Type Strains, Phase IV (KMG-IV): sequencing the most valuable type-strain genomes for metagenomic binning, comparative biology and taxonomic classification.</title>
        <authorList>
            <person name="Goeker M."/>
        </authorList>
    </citation>
    <scope>NUCLEOTIDE SEQUENCE [LARGE SCALE GENOMIC DNA]</scope>
    <source>
        <strain evidence="4 5">DSM 102936</strain>
    </source>
</reference>
<gene>
    <name evidence="4" type="ORF">EDD75_0983</name>
</gene>